<dbReference type="AlphaFoldDB" id="A0AAV2NBH5"/>
<evidence type="ECO:0000259" key="2">
    <source>
        <dbReference type="SMART" id="SM00382"/>
    </source>
</evidence>
<dbReference type="InterPro" id="IPR027417">
    <property type="entry name" value="P-loop_NTPase"/>
</dbReference>
<reference evidence="3" key="1">
    <citation type="submission" date="2024-04" db="EMBL/GenBank/DDBJ databases">
        <authorList>
            <consortium name="Molecular Ecology Group"/>
        </authorList>
    </citation>
    <scope>NUCLEOTIDE SEQUENCE</scope>
</reference>
<evidence type="ECO:0000313" key="3">
    <source>
        <dbReference type="EMBL" id="CAL1676510.1"/>
    </source>
</evidence>
<dbReference type="SMART" id="SM00015">
    <property type="entry name" value="IQ"/>
    <property type="match status" value="2"/>
</dbReference>
<dbReference type="GO" id="GO:0016887">
    <property type="term" value="F:ATP hydrolysis activity"/>
    <property type="evidence" value="ECO:0007669"/>
    <property type="project" value="InterPro"/>
</dbReference>
<dbReference type="Gene3D" id="1.20.5.190">
    <property type="match status" value="1"/>
</dbReference>
<dbReference type="SMART" id="SM00382">
    <property type="entry name" value="AAA"/>
    <property type="match status" value="1"/>
</dbReference>
<name>A0AAV2NBH5_9HYME</name>
<dbReference type="InterPro" id="IPR003959">
    <property type="entry name" value="ATPase_AAA_core"/>
</dbReference>
<keyword evidence="4" id="KW-1185">Reference proteome</keyword>
<dbReference type="PROSITE" id="PS50096">
    <property type="entry name" value="IQ"/>
    <property type="match status" value="1"/>
</dbReference>
<proteinExistence type="predicted"/>
<dbReference type="Proteomes" id="UP001497644">
    <property type="component" value="Chromosome 11"/>
</dbReference>
<feature type="region of interest" description="Disordered" evidence="1">
    <location>
        <begin position="328"/>
        <end position="378"/>
    </location>
</feature>
<dbReference type="InterPro" id="IPR052267">
    <property type="entry name" value="N-DRC_Component"/>
</dbReference>
<feature type="region of interest" description="Disordered" evidence="1">
    <location>
        <begin position="448"/>
        <end position="480"/>
    </location>
</feature>
<protein>
    <recommendedName>
        <fullName evidence="2">AAA+ ATPase domain-containing protein</fullName>
    </recommendedName>
</protein>
<dbReference type="Gene3D" id="1.10.8.60">
    <property type="match status" value="1"/>
</dbReference>
<dbReference type="SUPFAM" id="SSF52540">
    <property type="entry name" value="P-loop containing nucleoside triphosphate hydrolases"/>
    <property type="match status" value="1"/>
</dbReference>
<dbReference type="GO" id="GO:0005524">
    <property type="term" value="F:ATP binding"/>
    <property type="evidence" value="ECO:0007669"/>
    <property type="project" value="InterPro"/>
</dbReference>
<feature type="compositionally biased region" description="Basic residues" evidence="1">
    <location>
        <begin position="451"/>
        <end position="473"/>
    </location>
</feature>
<evidence type="ECO:0000256" key="1">
    <source>
        <dbReference type="SAM" id="MobiDB-lite"/>
    </source>
</evidence>
<dbReference type="Gene3D" id="3.40.50.300">
    <property type="entry name" value="P-loop containing nucleotide triphosphate hydrolases"/>
    <property type="match status" value="1"/>
</dbReference>
<dbReference type="EMBL" id="OZ034834">
    <property type="protein sequence ID" value="CAL1676510.1"/>
    <property type="molecule type" value="Genomic_DNA"/>
</dbReference>
<dbReference type="PANTHER" id="PTHR14690">
    <property type="entry name" value="IQ MOTIF CONTAINING WITH AAA DOMAIN 1"/>
    <property type="match status" value="1"/>
</dbReference>
<dbReference type="PANTHER" id="PTHR14690:SF0">
    <property type="entry name" value="IQ MOTIF CONTAINING WITH AAA DOMAIN 1"/>
    <property type="match status" value="1"/>
</dbReference>
<gene>
    <name evidence="3" type="ORF">LPLAT_LOCUS2687</name>
</gene>
<dbReference type="InterPro" id="IPR000048">
    <property type="entry name" value="IQ_motif_EF-hand-BS"/>
</dbReference>
<dbReference type="InterPro" id="IPR003593">
    <property type="entry name" value="AAA+_ATPase"/>
</dbReference>
<feature type="compositionally biased region" description="Low complexity" evidence="1">
    <location>
        <begin position="333"/>
        <end position="345"/>
    </location>
</feature>
<feature type="domain" description="AAA+ ATPase" evidence="2">
    <location>
        <begin position="555"/>
        <end position="693"/>
    </location>
</feature>
<accession>A0AAV2NBH5</accession>
<sequence>MSSATYDELWREAQTLLAETIQTDTVLQGAKPQKDRKKAHDVVSALYVRYILICNKLELCYDQVIQPQKRLLLERSLNASLGRMLELRHDLVNIDLSEHSYYDDALLECGVTPQEAEIQVPRYFRRERVAEIGERRKFIEDTLRNLGALHEAIVPKRITESQAIRLIQAHERARQGRLRYQFMKEIREMKEKSTTKPEIADEDEASEKLAALKIQKVWKGYITRCHVRKRRLEEMLLIGMLQPSQTITESARRAERLKQQRYEKQLDFLQQYQDLILEAKERIRNEMSAVMEENIRSEIRNWIDTYFQQTGKIPDLPAAESGGSRMIFSRQGTESTVSKSTAVSSKESKKSKRSKSKKDSETEQSEDETDLGFKSVPSNFLPELVQANQEYQDVWRDKDESTNPMQLPYRDIIEAEKTREVEDEVRVVVDQAMRGDIEALQAALDRDRGFKGKRAKKPQKRLRRSGKKNKRKKEKDLTPDRTTESLFEELLTQGIIKLHREVYLDEFKGEKSFANYDLRMKEKDSLPALGDIRQLIAEYCVLPLGNQVLREFTPLVRSVLIAGPHGSGKKLLVNAICTELGATLFDITPANIAGKYPGKSGLIMLVHLISKVSRLLQPSVIFMDDAEKPFVKKVPKTDKTDPKRLKKDLPKLVKNITGEDRILLIGTSSKPWDGDQKLLYQTYDKVIYIPRPDYGTVSLIWKDLLYKYSGINRQFDTSAMAKACDGFTIGTILATINEVMTTKRMVQLRTHPLTHAELVNVLSFKDPVYREEEDAFLAWFSKTPTCRRKQKALELELEKLNEANDSQKKKKGK</sequence>
<organism evidence="3 4">
    <name type="scientific">Lasius platythorax</name>
    <dbReference type="NCBI Taxonomy" id="488582"/>
    <lineage>
        <taxon>Eukaryota</taxon>
        <taxon>Metazoa</taxon>
        <taxon>Ecdysozoa</taxon>
        <taxon>Arthropoda</taxon>
        <taxon>Hexapoda</taxon>
        <taxon>Insecta</taxon>
        <taxon>Pterygota</taxon>
        <taxon>Neoptera</taxon>
        <taxon>Endopterygota</taxon>
        <taxon>Hymenoptera</taxon>
        <taxon>Apocrita</taxon>
        <taxon>Aculeata</taxon>
        <taxon>Formicoidea</taxon>
        <taxon>Formicidae</taxon>
        <taxon>Formicinae</taxon>
        <taxon>Lasius</taxon>
        <taxon>Lasius</taxon>
    </lineage>
</organism>
<dbReference type="Pfam" id="PF00004">
    <property type="entry name" value="AAA"/>
    <property type="match status" value="1"/>
</dbReference>
<evidence type="ECO:0000313" key="4">
    <source>
        <dbReference type="Proteomes" id="UP001497644"/>
    </source>
</evidence>